<dbReference type="AlphaFoldDB" id="A0A7M7NEG9"/>
<name>A0A7M7NEG9_STRPU</name>
<dbReference type="PANTHER" id="PTHR34153">
    <property type="entry name" value="SI:CH211-262H13.3-RELATED-RELATED"/>
    <property type="match status" value="1"/>
</dbReference>
<dbReference type="InterPro" id="IPR032071">
    <property type="entry name" value="DUF4806"/>
</dbReference>
<feature type="compositionally biased region" description="Low complexity" evidence="1">
    <location>
        <begin position="144"/>
        <end position="169"/>
    </location>
</feature>
<evidence type="ECO:0000256" key="1">
    <source>
        <dbReference type="SAM" id="MobiDB-lite"/>
    </source>
</evidence>
<dbReference type="OrthoDB" id="10071708at2759"/>
<proteinExistence type="predicted"/>
<reference evidence="3" key="2">
    <citation type="submission" date="2021-01" db="UniProtKB">
        <authorList>
            <consortium name="EnsemblMetazoa"/>
        </authorList>
    </citation>
    <scope>IDENTIFICATION</scope>
</reference>
<dbReference type="EnsemblMetazoa" id="XM_030979356">
    <property type="protein sequence ID" value="XP_030835216"/>
    <property type="gene ID" value="LOC105437798"/>
</dbReference>
<dbReference type="Proteomes" id="UP000007110">
    <property type="component" value="Unassembled WGS sequence"/>
</dbReference>
<evidence type="ECO:0000313" key="4">
    <source>
        <dbReference type="Proteomes" id="UP000007110"/>
    </source>
</evidence>
<feature type="domain" description="DUF4806" evidence="2">
    <location>
        <begin position="250"/>
        <end position="316"/>
    </location>
</feature>
<feature type="region of interest" description="Disordered" evidence="1">
    <location>
        <begin position="101"/>
        <end position="197"/>
    </location>
</feature>
<keyword evidence="4" id="KW-1185">Reference proteome</keyword>
<dbReference type="RefSeq" id="XP_030835216.1">
    <property type="nucleotide sequence ID" value="XM_030979356.1"/>
</dbReference>
<accession>A0A7M7NEG9</accession>
<reference evidence="4" key="1">
    <citation type="submission" date="2015-02" db="EMBL/GenBank/DDBJ databases">
        <title>Genome sequencing for Strongylocentrotus purpuratus.</title>
        <authorList>
            <person name="Murali S."/>
            <person name="Liu Y."/>
            <person name="Vee V."/>
            <person name="English A."/>
            <person name="Wang M."/>
            <person name="Skinner E."/>
            <person name="Han Y."/>
            <person name="Muzny D.M."/>
            <person name="Worley K.C."/>
            <person name="Gibbs R.A."/>
        </authorList>
    </citation>
    <scope>NUCLEOTIDE SEQUENCE</scope>
</reference>
<dbReference type="InParanoid" id="A0A7M7NEG9"/>
<dbReference type="Pfam" id="PF16064">
    <property type="entry name" value="DUF4806"/>
    <property type="match status" value="1"/>
</dbReference>
<feature type="region of interest" description="Disordered" evidence="1">
    <location>
        <begin position="356"/>
        <end position="396"/>
    </location>
</feature>
<evidence type="ECO:0000313" key="3">
    <source>
        <dbReference type="EnsemblMetazoa" id="XP_030835216"/>
    </source>
</evidence>
<organism evidence="3 4">
    <name type="scientific">Strongylocentrotus purpuratus</name>
    <name type="common">Purple sea urchin</name>
    <dbReference type="NCBI Taxonomy" id="7668"/>
    <lineage>
        <taxon>Eukaryota</taxon>
        <taxon>Metazoa</taxon>
        <taxon>Echinodermata</taxon>
        <taxon>Eleutherozoa</taxon>
        <taxon>Echinozoa</taxon>
        <taxon>Echinoidea</taxon>
        <taxon>Euechinoidea</taxon>
        <taxon>Echinacea</taxon>
        <taxon>Camarodonta</taxon>
        <taxon>Echinidea</taxon>
        <taxon>Strongylocentrotidae</taxon>
        <taxon>Strongylocentrotus</taxon>
    </lineage>
</organism>
<evidence type="ECO:0000259" key="2">
    <source>
        <dbReference type="Pfam" id="PF16064"/>
    </source>
</evidence>
<protein>
    <recommendedName>
        <fullName evidence="2">DUF4806 domain-containing protein</fullName>
    </recommendedName>
</protein>
<dbReference type="OMA" id="TWIEMET"/>
<sequence>MLFQTMDKYVIVEFLDTKEVEVVSSKWLGTNDGRQSCRWPPCDAASAKNAVMRHDPPEDTWPWFTCEVQEGGSTASYDKARKKLSKAENCLPLATTDDEHVGRRRVGRPGRFRESSDDEPELVVKRAKKLTSPRPSPPAFPGNTSSRSSTHSTPTTSRTSGPETPTTSRAPGLDTPTISRTPGPDTPTTSNAINPAPPQISVQQFEHSVIRLLNEIKQQGRQNATMMQSLLNTRGQSVEADTMDMGEEAHLPVSNITELEQLNEQLKAKPFKKKLIKSLGTLGGTTEKEVVARILKAMLEDELATNLNWKGMGQKVGICKMDIADVILRATRRSWESAPNTSTEDLIKKWLRYSSDRSGGRRKREEKKKAAALIEIEEGNDPNNESDVGADEEDSD</sequence>
<dbReference type="GeneID" id="105437798"/>
<feature type="compositionally biased region" description="Polar residues" evidence="1">
    <location>
        <begin position="176"/>
        <end position="193"/>
    </location>
</feature>
<dbReference type="KEGG" id="spu:105437798"/>
<dbReference type="PANTHER" id="PTHR34153:SF2">
    <property type="entry name" value="SI:CH211-262H13.3-RELATED"/>
    <property type="match status" value="1"/>
</dbReference>